<dbReference type="EMBL" id="FYEH01000018">
    <property type="protein sequence ID" value="SNB78243.1"/>
    <property type="molecule type" value="Genomic_DNA"/>
</dbReference>
<reference evidence="1 2" key="1">
    <citation type="submission" date="2017-06" db="EMBL/GenBank/DDBJ databases">
        <authorList>
            <person name="Kim H.J."/>
            <person name="Triplett B.A."/>
        </authorList>
    </citation>
    <scope>NUCLEOTIDE SEQUENCE [LARGE SCALE GENOMIC DNA]</scope>
    <source>
        <strain evidence="1 2">B29T1</strain>
    </source>
</reference>
<gene>
    <name evidence="1" type="ORF">SAMN07250955_11823</name>
</gene>
<dbReference type="AlphaFoldDB" id="A0A212RZC7"/>
<sequence length="99" mass="10852">MSVRETRRHRDPLSSILEFVALGALAQQLAIATNGFRLLAGATLGRLFIVPAHAHLAIKPLALHLLLECAQSLIDIIVANLNLDDGTALRWSRAIDFHH</sequence>
<evidence type="ECO:0000313" key="2">
    <source>
        <dbReference type="Proteomes" id="UP000197065"/>
    </source>
</evidence>
<proteinExistence type="predicted"/>
<organism evidence="1 2">
    <name type="scientific">Arboricoccus pini</name>
    <dbReference type="NCBI Taxonomy" id="1963835"/>
    <lineage>
        <taxon>Bacteria</taxon>
        <taxon>Pseudomonadati</taxon>
        <taxon>Pseudomonadota</taxon>
        <taxon>Alphaproteobacteria</taxon>
        <taxon>Geminicoccales</taxon>
        <taxon>Geminicoccaceae</taxon>
        <taxon>Arboricoccus</taxon>
    </lineage>
</organism>
<protein>
    <submittedName>
        <fullName evidence="1">Uncharacterized protein</fullName>
    </submittedName>
</protein>
<evidence type="ECO:0000313" key="1">
    <source>
        <dbReference type="EMBL" id="SNB78243.1"/>
    </source>
</evidence>
<accession>A0A212RZC7</accession>
<name>A0A212RZC7_9PROT</name>
<keyword evidence="2" id="KW-1185">Reference proteome</keyword>
<dbReference type="Proteomes" id="UP000197065">
    <property type="component" value="Unassembled WGS sequence"/>
</dbReference>